<dbReference type="InterPro" id="IPR017452">
    <property type="entry name" value="GPCR_Rhodpsn_7TM"/>
</dbReference>
<name>A0A074Z5N7_OPIVI</name>
<protein>
    <recommendedName>
        <fullName evidence="7">G-protein coupled receptors family 1 profile domain-containing protein</fullName>
    </recommendedName>
</protein>
<feature type="transmembrane region" description="Helical" evidence="6">
    <location>
        <begin position="20"/>
        <end position="43"/>
    </location>
</feature>
<evidence type="ECO:0000256" key="2">
    <source>
        <dbReference type="ARBA" id="ARBA00022692"/>
    </source>
</evidence>
<feature type="transmembrane region" description="Helical" evidence="6">
    <location>
        <begin position="97"/>
        <end position="118"/>
    </location>
</feature>
<dbReference type="SUPFAM" id="SSF81321">
    <property type="entry name" value="Family A G protein-coupled receptor-like"/>
    <property type="match status" value="1"/>
</dbReference>
<dbReference type="CTD" id="20324859"/>
<feature type="transmembrane region" description="Helical" evidence="6">
    <location>
        <begin position="319"/>
        <end position="344"/>
    </location>
</feature>
<feature type="compositionally biased region" description="Polar residues" evidence="5">
    <location>
        <begin position="251"/>
        <end position="262"/>
    </location>
</feature>
<feature type="compositionally biased region" description="Basic and acidic residues" evidence="5">
    <location>
        <begin position="264"/>
        <end position="279"/>
    </location>
</feature>
<feature type="transmembrane region" description="Helical" evidence="6">
    <location>
        <begin position="55"/>
        <end position="77"/>
    </location>
</feature>
<evidence type="ECO:0000256" key="6">
    <source>
        <dbReference type="SAM" id="Phobius"/>
    </source>
</evidence>
<keyword evidence="4 6" id="KW-0472">Membrane</keyword>
<proteinExistence type="predicted"/>
<dbReference type="PROSITE" id="PS50262">
    <property type="entry name" value="G_PROTEIN_RECEP_F1_2"/>
    <property type="match status" value="1"/>
</dbReference>
<dbReference type="InterPro" id="IPR000276">
    <property type="entry name" value="GPCR_Rhodpsn"/>
</dbReference>
<evidence type="ECO:0000256" key="5">
    <source>
        <dbReference type="SAM" id="MobiDB-lite"/>
    </source>
</evidence>
<feature type="region of interest" description="Disordered" evidence="5">
    <location>
        <begin position="424"/>
        <end position="453"/>
    </location>
</feature>
<keyword evidence="2 6" id="KW-0812">Transmembrane</keyword>
<feature type="region of interest" description="Disordered" evidence="5">
    <location>
        <begin position="244"/>
        <end position="309"/>
    </location>
</feature>
<dbReference type="PRINTS" id="PR00237">
    <property type="entry name" value="GPCRRHODOPSN"/>
</dbReference>
<evidence type="ECO:0000256" key="1">
    <source>
        <dbReference type="ARBA" id="ARBA00004370"/>
    </source>
</evidence>
<dbReference type="CDD" id="cd14978">
    <property type="entry name" value="7tmA_FMRFamide_R-like"/>
    <property type="match status" value="1"/>
</dbReference>
<gene>
    <name evidence="8" type="ORF">T265_10691</name>
</gene>
<dbReference type="GO" id="GO:0016020">
    <property type="term" value="C:membrane"/>
    <property type="evidence" value="ECO:0007669"/>
    <property type="project" value="UniProtKB-SubCell"/>
</dbReference>
<dbReference type="Gene3D" id="1.20.1070.10">
    <property type="entry name" value="Rhodopsin 7-helix transmembrane proteins"/>
    <property type="match status" value="1"/>
</dbReference>
<feature type="transmembrane region" description="Helical" evidence="6">
    <location>
        <begin position="200"/>
        <end position="221"/>
    </location>
</feature>
<organism evidence="8 9">
    <name type="scientific">Opisthorchis viverrini</name>
    <name type="common">Southeast Asian liver fluke</name>
    <dbReference type="NCBI Taxonomy" id="6198"/>
    <lineage>
        <taxon>Eukaryota</taxon>
        <taxon>Metazoa</taxon>
        <taxon>Spiralia</taxon>
        <taxon>Lophotrochozoa</taxon>
        <taxon>Platyhelminthes</taxon>
        <taxon>Trematoda</taxon>
        <taxon>Digenea</taxon>
        <taxon>Opisthorchiida</taxon>
        <taxon>Opisthorchiata</taxon>
        <taxon>Opisthorchiidae</taxon>
        <taxon>Opisthorchis</taxon>
    </lineage>
</organism>
<comment type="subcellular location">
    <subcellularLocation>
        <location evidence="1">Membrane</location>
    </subcellularLocation>
</comment>
<dbReference type="KEGG" id="ovi:T265_10691"/>
<evidence type="ECO:0000313" key="8">
    <source>
        <dbReference type="EMBL" id="KER20847.1"/>
    </source>
</evidence>
<dbReference type="OrthoDB" id="10011262at2759"/>
<keyword evidence="3 6" id="KW-1133">Transmembrane helix</keyword>
<feature type="compositionally biased region" description="Basic residues" evidence="5">
    <location>
        <begin position="431"/>
        <end position="444"/>
    </location>
</feature>
<dbReference type="InterPro" id="IPR052954">
    <property type="entry name" value="GPCR-Ligand_Int"/>
</dbReference>
<reference evidence="8 9" key="1">
    <citation type="submission" date="2013-11" db="EMBL/GenBank/DDBJ databases">
        <title>Opisthorchis viverrini - life in the bile duct.</title>
        <authorList>
            <person name="Young N.D."/>
            <person name="Nagarajan N."/>
            <person name="Lin S.J."/>
            <person name="Korhonen P.K."/>
            <person name="Jex A.R."/>
            <person name="Hall R.S."/>
            <person name="Safavi-Hemami H."/>
            <person name="Kaewkong W."/>
            <person name="Bertrand D."/>
            <person name="Gao S."/>
            <person name="Seet Q."/>
            <person name="Wongkham S."/>
            <person name="Teh B.T."/>
            <person name="Wongkham C."/>
            <person name="Intapan P.M."/>
            <person name="Maleewong W."/>
            <person name="Yang X."/>
            <person name="Hu M."/>
            <person name="Wang Z."/>
            <person name="Hofmann A."/>
            <person name="Sternberg P.W."/>
            <person name="Tan P."/>
            <person name="Wang J."/>
            <person name="Gasser R.B."/>
        </authorList>
    </citation>
    <scope>NUCLEOTIDE SEQUENCE [LARGE SCALE GENOMIC DNA]</scope>
</reference>
<sequence length="461" mass="52028">MENATICAENTFANTIAGILITHVSFAIAILGVAVNLLTLIVLRRNAARGATNLLLVVLATEDILIIFSYSLYYVAIHYYENYQLTYLGLLRYGDSPLYFVLSWVKVAEIYTIVLLSLQRYLAIRWPLHAASLCSVGRTKRVLAGVIMLSAVLKLPNLILGYREMVYVPDCKQHILMEVFRNKPWYTNFRLIHVQVLDQVIGYIIPLIALIVLNIGLITRVQKATRERMQKQGLGIVGYPPRDSNGIERTGGQTTIPTSGDQNEMLRRQNKDERRKECSSLKPQQTELTGVTISRTPSTSGPKATNTNTANVQNRSVTLTLIGVVSTFIVFETPTTICFCYEFSQLISKQLGIDDTLDDSSGETTDTITATNFYHHVYPAALICVMIGCASNFFIYMLIGSKFRRQCLKVLQETLLSCNFRRQPQPQGHASWHRKRPVRRRRTTRPAETKHSVTLVEQCEI</sequence>
<dbReference type="Pfam" id="PF00001">
    <property type="entry name" value="7tm_1"/>
    <property type="match status" value="1"/>
</dbReference>
<evidence type="ECO:0000313" key="9">
    <source>
        <dbReference type="Proteomes" id="UP000054324"/>
    </source>
</evidence>
<keyword evidence="9" id="KW-1185">Reference proteome</keyword>
<dbReference type="GO" id="GO:0004930">
    <property type="term" value="F:G protein-coupled receptor activity"/>
    <property type="evidence" value="ECO:0007669"/>
    <property type="project" value="InterPro"/>
</dbReference>
<evidence type="ECO:0000256" key="3">
    <source>
        <dbReference type="ARBA" id="ARBA00022989"/>
    </source>
</evidence>
<dbReference type="Proteomes" id="UP000054324">
    <property type="component" value="Unassembled WGS sequence"/>
</dbReference>
<accession>A0A074Z5N7</accession>
<feature type="compositionally biased region" description="Polar residues" evidence="5">
    <location>
        <begin position="281"/>
        <end position="309"/>
    </location>
</feature>
<feature type="transmembrane region" description="Helical" evidence="6">
    <location>
        <begin position="377"/>
        <end position="399"/>
    </location>
</feature>
<dbReference type="GeneID" id="20324859"/>
<dbReference type="RefSeq" id="XP_009175411.1">
    <property type="nucleotide sequence ID" value="XM_009177147.1"/>
</dbReference>
<feature type="domain" description="G-protein coupled receptors family 1 profile" evidence="7">
    <location>
        <begin position="35"/>
        <end position="396"/>
    </location>
</feature>
<dbReference type="PANTHER" id="PTHR46641">
    <property type="entry name" value="FMRFAMIDE RECEPTOR-RELATED"/>
    <property type="match status" value="1"/>
</dbReference>
<evidence type="ECO:0000259" key="7">
    <source>
        <dbReference type="PROSITE" id="PS50262"/>
    </source>
</evidence>
<dbReference type="PANTHER" id="PTHR46641:SF2">
    <property type="entry name" value="FMRFAMIDE RECEPTOR"/>
    <property type="match status" value="1"/>
</dbReference>
<feature type="transmembrane region" description="Helical" evidence="6">
    <location>
        <begin position="142"/>
        <end position="160"/>
    </location>
</feature>
<dbReference type="EMBL" id="KL597016">
    <property type="protein sequence ID" value="KER20847.1"/>
    <property type="molecule type" value="Genomic_DNA"/>
</dbReference>
<dbReference type="AlphaFoldDB" id="A0A074Z5N7"/>
<evidence type="ECO:0000256" key="4">
    <source>
        <dbReference type="ARBA" id="ARBA00023136"/>
    </source>
</evidence>